<name>A0A150X711_ROSEK</name>
<feature type="signal peptide" evidence="1">
    <location>
        <begin position="1"/>
        <end position="20"/>
    </location>
</feature>
<sequence>MKKAILSLLAIATLSFTSVAFTNVGEAATVLVQQEKKTEILMKNLPEEVKKGWEEAEYKDENVEKIYKVETPAPESEEYIEFIVKKETGKVAVHFGMDGTLLREVAIDGKQ</sequence>
<dbReference type="RefSeq" id="WP_062591635.1">
    <property type="nucleotide sequence ID" value="NZ_LQZQ01000045.1"/>
</dbReference>
<dbReference type="Gene3D" id="3.10.450.360">
    <property type="match status" value="1"/>
</dbReference>
<accession>A0A150X711</accession>
<comment type="caution">
    <text evidence="2">The sequence shown here is derived from an EMBL/GenBank/DDBJ whole genome shotgun (WGS) entry which is preliminary data.</text>
</comment>
<keyword evidence="3" id="KW-1185">Reference proteome</keyword>
<reference evidence="2" key="1">
    <citation type="submission" date="2016-01" db="EMBL/GenBank/DDBJ databases">
        <title>Genome sequencing of Roseivirga ehrenbergii KMM 6017.</title>
        <authorList>
            <person name="Selvaratnam C."/>
            <person name="Thevarajoo S."/>
            <person name="Goh K.M."/>
            <person name="Ee R."/>
            <person name="Chan K.-G."/>
            <person name="Chong C.S."/>
        </authorList>
    </citation>
    <scope>NUCLEOTIDE SEQUENCE [LARGE SCALE GENOMIC DNA]</scope>
    <source>
        <strain evidence="2">KMM 6017</strain>
    </source>
</reference>
<dbReference type="EMBL" id="LQZQ01000045">
    <property type="protein sequence ID" value="KYG74529.1"/>
    <property type="molecule type" value="Genomic_DNA"/>
</dbReference>
<evidence type="ECO:0000313" key="2">
    <source>
        <dbReference type="EMBL" id="KYG74529.1"/>
    </source>
</evidence>
<organism evidence="2 3">
    <name type="scientific">Roseivirga ehrenbergii (strain DSM 102268 / JCM 13514 / KCTC 12282 / NCIMB 14502 / KMM 6017)</name>
    <dbReference type="NCBI Taxonomy" id="279360"/>
    <lineage>
        <taxon>Bacteria</taxon>
        <taxon>Pseudomonadati</taxon>
        <taxon>Bacteroidota</taxon>
        <taxon>Cytophagia</taxon>
        <taxon>Cytophagales</taxon>
        <taxon>Roseivirgaceae</taxon>
        <taxon>Roseivirga</taxon>
    </lineage>
</organism>
<proteinExistence type="predicted"/>
<dbReference type="AlphaFoldDB" id="A0A150X711"/>
<dbReference type="Proteomes" id="UP000075583">
    <property type="component" value="Unassembled WGS sequence"/>
</dbReference>
<feature type="chain" id="PRO_5007574288" description="Beta-lactamase-inhibitor-like PepSY-like domain-containing protein" evidence="1">
    <location>
        <begin position="21"/>
        <end position="111"/>
    </location>
</feature>
<evidence type="ECO:0000256" key="1">
    <source>
        <dbReference type="SAM" id="SignalP"/>
    </source>
</evidence>
<protein>
    <recommendedName>
        <fullName evidence="4">Beta-lactamase-inhibitor-like PepSY-like domain-containing protein</fullName>
    </recommendedName>
</protein>
<evidence type="ECO:0000313" key="3">
    <source>
        <dbReference type="Proteomes" id="UP000075583"/>
    </source>
</evidence>
<dbReference type="OrthoDB" id="9892015at2"/>
<evidence type="ECO:0008006" key="4">
    <source>
        <dbReference type="Google" id="ProtNLM"/>
    </source>
</evidence>
<gene>
    <name evidence="2" type="ORF">MB14_04780</name>
</gene>
<keyword evidence="1" id="KW-0732">Signal</keyword>